<feature type="domain" description="LysM" evidence="3">
    <location>
        <begin position="125"/>
        <end position="169"/>
    </location>
</feature>
<dbReference type="InterPro" id="IPR018392">
    <property type="entry name" value="LysM"/>
</dbReference>
<dbReference type="SMART" id="SM00257">
    <property type="entry name" value="LysM"/>
    <property type="match status" value="2"/>
</dbReference>
<evidence type="ECO:0000313" key="5">
    <source>
        <dbReference type="Proteomes" id="UP000475117"/>
    </source>
</evidence>
<dbReference type="GO" id="GO:0008932">
    <property type="term" value="F:lytic endotransglycosylase activity"/>
    <property type="evidence" value="ECO:0007669"/>
    <property type="project" value="TreeGrafter"/>
</dbReference>
<keyword evidence="5" id="KW-1185">Reference proteome</keyword>
<feature type="transmembrane region" description="Helical" evidence="2">
    <location>
        <begin position="54"/>
        <end position="75"/>
    </location>
</feature>
<evidence type="ECO:0000259" key="3">
    <source>
        <dbReference type="PROSITE" id="PS51782"/>
    </source>
</evidence>
<reference evidence="4 5" key="1">
    <citation type="submission" date="2020-12" db="EMBL/GenBank/DDBJ databases">
        <title>Sulforoseuscoccus oceanibium gen. nov., sp. nov., a representative of the phylum Verrucomicrobia with special cytoplasmic membrane, and proposal of Sulforoseuscoccusaceae fam. nov.</title>
        <authorList>
            <person name="Xi F."/>
        </authorList>
    </citation>
    <scope>NUCLEOTIDE SEQUENCE [LARGE SCALE GENOMIC DNA]</scope>
    <source>
        <strain evidence="4 5">T37</strain>
    </source>
</reference>
<feature type="region of interest" description="Disordered" evidence="1">
    <location>
        <begin position="192"/>
        <end position="230"/>
    </location>
</feature>
<dbReference type="Proteomes" id="UP000475117">
    <property type="component" value="Chromosome"/>
</dbReference>
<keyword evidence="2" id="KW-0472">Membrane</keyword>
<dbReference type="SUPFAM" id="SSF54106">
    <property type="entry name" value="LysM domain"/>
    <property type="match status" value="2"/>
</dbReference>
<keyword evidence="2" id="KW-0812">Transmembrane</keyword>
<feature type="compositionally biased region" description="Polar residues" evidence="1">
    <location>
        <begin position="220"/>
        <end position="230"/>
    </location>
</feature>
<dbReference type="CDD" id="cd00118">
    <property type="entry name" value="LysM"/>
    <property type="match status" value="2"/>
</dbReference>
<evidence type="ECO:0000313" key="4">
    <source>
        <dbReference type="EMBL" id="QQL44699.1"/>
    </source>
</evidence>
<dbReference type="InterPro" id="IPR036779">
    <property type="entry name" value="LysM_dom_sf"/>
</dbReference>
<name>A0A6B3L4S9_9BACT</name>
<dbReference type="KEGG" id="soa:G3M56_012545"/>
<dbReference type="EMBL" id="CP066776">
    <property type="protein sequence ID" value="QQL44699.1"/>
    <property type="molecule type" value="Genomic_DNA"/>
</dbReference>
<keyword evidence="2" id="KW-1133">Transmembrane helix</keyword>
<feature type="region of interest" description="Disordered" evidence="1">
    <location>
        <begin position="99"/>
        <end position="126"/>
    </location>
</feature>
<dbReference type="PANTHER" id="PTHR33734:SF22">
    <property type="entry name" value="MEMBRANE-BOUND LYTIC MUREIN TRANSGLYCOSYLASE D"/>
    <property type="match status" value="1"/>
</dbReference>
<dbReference type="AlphaFoldDB" id="A0A6B3L4S9"/>
<dbReference type="RefSeq" id="WP_164364277.1">
    <property type="nucleotide sequence ID" value="NZ_CP066776.1"/>
</dbReference>
<organism evidence="4 5">
    <name type="scientific">Sulfuriroseicoccus oceanibius</name>
    <dbReference type="NCBI Taxonomy" id="2707525"/>
    <lineage>
        <taxon>Bacteria</taxon>
        <taxon>Pseudomonadati</taxon>
        <taxon>Verrucomicrobiota</taxon>
        <taxon>Verrucomicrobiia</taxon>
        <taxon>Verrucomicrobiales</taxon>
        <taxon>Verrucomicrobiaceae</taxon>
        <taxon>Sulfuriroseicoccus</taxon>
    </lineage>
</organism>
<accession>A0A6B3L4S9</accession>
<proteinExistence type="predicted"/>
<feature type="domain" description="LysM" evidence="3">
    <location>
        <begin position="227"/>
        <end position="271"/>
    </location>
</feature>
<dbReference type="PROSITE" id="PS51782">
    <property type="entry name" value="LYSM"/>
    <property type="match status" value="2"/>
</dbReference>
<dbReference type="PANTHER" id="PTHR33734">
    <property type="entry name" value="LYSM DOMAIN-CONTAINING GPI-ANCHORED PROTEIN 2"/>
    <property type="match status" value="1"/>
</dbReference>
<protein>
    <submittedName>
        <fullName evidence="4">LysM peptidoglycan-binding domain-containing protein</fullName>
    </submittedName>
</protein>
<evidence type="ECO:0000256" key="2">
    <source>
        <dbReference type="SAM" id="Phobius"/>
    </source>
</evidence>
<sequence>MSRTYTQRTRKAPARRGRETGLLKLEAKTKKTHRLSATATEEHDWGSDVPSIKLSTAFFVILALHVALVTGVMVFKRYGGAVEGEGAVVVDAKEQVQSGSSSASSGAASQVETVPAPAPRSVDHIPHSVRPYETLDSIAQEYSVSVAAIRELNGIGIDQPLQRGAQLMIPRREIRAVSPKEAPVTKPVVAEEKPAAVSQPERQVEVRRPKPVSRRPQAVASKSNATKSHTVSKGETLWAISQRYGVTPDQIMKANGIKDARFLRAGAVIKIPQS</sequence>
<feature type="compositionally biased region" description="Low complexity" evidence="1">
    <location>
        <begin position="99"/>
        <end position="109"/>
    </location>
</feature>
<gene>
    <name evidence="4" type="ORF">G3M56_012545</name>
</gene>
<dbReference type="Gene3D" id="3.10.350.10">
    <property type="entry name" value="LysM domain"/>
    <property type="match status" value="2"/>
</dbReference>
<dbReference type="Pfam" id="PF01476">
    <property type="entry name" value="LysM"/>
    <property type="match status" value="2"/>
</dbReference>
<evidence type="ECO:0000256" key="1">
    <source>
        <dbReference type="SAM" id="MobiDB-lite"/>
    </source>
</evidence>